<comment type="subunit">
    <text evidence="3 13">Monomer.</text>
</comment>
<comment type="similarity">
    <text evidence="2 13">Belongs to the class-I aminoacyl-tRNA synthetase family.</text>
</comment>
<dbReference type="HAMAP" id="MF_00041">
    <property type="entry name" value="Cys_tRNA_synth"/>
    <property type="match status" value="1"/>
</dbReference>
<dbReference type="InterPro" id="IPR009080">
    <property type="entry name" value="tRNAsynth_Ia_anticodon-bd"/>
</dbReference>
<dbReference type="InterPro" id="IPR015803">
    <property type="entry name" value="Cys-tRNA-ligase"/>
</dbReference>
<dbReference type="CDD" id="cd00672">
    <property type="entry name" value="CysRS_core"/>
    <property type="match status" value="1"/>
</dbReference>
<keyword evidence="16" id="KW-1185">Reference proteome</keyword>
<evidence type="ECO:0000256" key="12">
    <source>
        <dbReference type="ARBA" id="ARBA00047398"/>
    </source>
</evidence>
<evidence type="ECO:0000256" key="11">
    <source>
        <dbReference type="ARBA" id="ARBA00023146"/>
    </source>
</evidence>
<reference evidence="15" key="1">
    <citation type="submission" date="2019-10" db="EMBL/GenBank/DDBJ databases">
        <authorList>
            <consortium name="Genoscope - CEA"/>
            <person name="William W."/>
        </authorList>
    </citation>
    <scope>NUCLEOTIDE SEQUENCE [LARGE SCALE GENOMIC DNA]</scope>
    <source>
        <strain evidence="15">BBR_PRJEB10992</strain>
    </source>
</reference>
<accession>A0A7Z9BMY2</accession>
<dbReference type="OrthoDB" id="9815130at2"/>
<dbReference type="SMART" id="SM00840">
    <property type="entry name" value="DALR_2"/>
    <property type="match status" value="1"/>
</dbReference>
<dbReference type="GO" id="GO:0008270">
    <property type="term" value="F:zinc ion binding"/>
    <property type="evidence" value="ECO:0007669"/>
    <property type="project" value="UniProtKB-UniRule"/>
</dbReference>
<dbReference type="NCBIfam" id="TIGR00435">
    <property type="entry name" value="cysS"/>
    <property type="match status" value="1"/>
</dbReference>
<keyword evidence="5 13" id="KW-0436">Ligase</keyword>
<name>A0A7Z9BMY2_9CYAN</name>
<dbReference type="FunFam" id="3.40.50.620:FF:000009">
    <property type="entry name" value="Cysteine--tRNA ligase"/>
    <property type="match status" value="1"/>
</dbReference>
<evidence type="ECO:0000256" key="9">
    <source>
        <dbReference type="ARBA" id="ARBA00022840"/>
    </source>
</evidence>
<evidence type="ECO:0000313" key="15">
    <source>
        <dbReference type="EMBL" id="VXD12419.1"/>
    </source>
</evidence>
<dbReference type="EC" id="6.1.1.16" evidence="13"/>
<evidence type="ECO:0000256" key="5">
    <source>
        <dbReference type="ARBA" id="ARBA00022598"/>
    </source>
</evidence>
<dbReference type="GO" id="GO:0006423">
    <property type="term" value="P:cysteinyl-tRNA aminoacylation"/>
    <property type="evidence" value="ECO:0007669"/>
    <property type="project" value="UniProtKB-UniRule"/>
</dbReference>
<dbReference type="InterPro" id="IPR015273">
    <property type="entry name" value="Cys-tRNA-synt_Ia_DALR"/>
</dbReference>
<comment type="catalytic activity">
    <reaction evidence="12 13">
        <text>tRNA(Cys) + L-cysteine + ATP = L-cysteinyl-tRNA(Cys) + AMP + diphosphate</text>
        <dbReference type="Rhea" id="RHEA:17773"/>
        <dbReference type="Rhea" id="RHEA-COMP:9661"/>
        <dbReference type="Rhea" id="RHEA-COMP:9679"/>
        <dbReference type="ChEBI" id="CHEBI:30616"/>
        <dbReference type="ChEBI" id="CHEBI:33019"/>
        <dbReference type="ChEBI" id="CHEBI:35235"/>
        <dbReference type="ChEBI" id="CHEBI:78442"/>
        <dbReference type="ChEBI" id="CHEBI:78517"/>
        <dbReference type="ChEBI" id="CHEBI:456215"/>
        <dbReference type="EC" id="6.1.1.16"/>
    </reaction>
</comment>
<keyword evidence="9 13" id="KW-0067">ATP-binding</keyword>
<proteinExistence type="inferred from homology"/>
<protein>
    <recommendedName>
        <fullName evidence="13">Cysteine--tRNA ligase</fullName>
        <ecNumber evidence="13">6.1.1.16</ecNumber>
    </recommendedName>
    <alternativeName>
        <fullName evidence="13">Cysteinyl-tRNA synthetase</fullName>
        <shortName evidence="13">CysRS</shortName>
    </alternativeName>
</protein>
<dbReference type="PANTHER" id="PTHR10890:SF3">
    <property type="entry name" value="CYSTEINE--TRNA LIGASE, CYTOPLASMIC"/>
    <property type="match status" value="1"/>
</dbReference>
<dbReference type="Proteomes" id="UP000184550">
    <property type="component" value="Unassembled WGS sequence"/>
</dbReference>
<dbReference type="RefSeq" id="WP_083617944.1">
    <property type="nucleotide sequence ID" value="NZ_LR734835.1"/>
</dbReference>
<evidence type="ECO:0000256" key="4">
    <source>
        <dbReference type="ARBA" id="ARBA00022490"/>
    </source>
</evidence>
<feature type="domain" description="Cysteinyl-tRNA synthetase class Ia DALR" evidence="14">
    <location>
        <begin position="357"/>
        <end position="427"/>
    </location>
</feature>
<sequence>MVIKLYNTQTRQKEDFQPLEPGTVKMYCCGVTVYDYCHLGHARSYIAWDIVRRYLEYRGYTVNYIQNFTDIDDKILNRAKLEGATMEAVSNKYIQAYFEDIRRLNIKDANAYPRVTEHLPQIIELIQELEQQGIAYAVDGDVYYSVKQFNDYGKLSGRQQEQLQAGASGRISQSDPDVIKKKDPSDFALWKAAKLGEPAWESPWGKGRPGWHIECSAMVRSLLGNTIDIHGGGGDLVFPHHENEIAQSEGATHQPLARYWMHNGMVTVSGEKMSKSLGNFTTIRALLDSPLDPMVIRLFILQGHYRKPLDFTDEAIASAENGWNTLKEGLLFGTEYGEKLGFKPDEKALIDDDAISRFTTAMDDDFNTPEGLAVLFELAKELRRDRNILIHGGEINTSTEQLQKTWQTLRELATVFGLEAHPVETLHATSLPGEGGLSDEEIEVFVQQRLEAKKAKNYGESDRIREHLKQLGITLIDQPGNQTIWHR</sequence>
<dbReference type="PANTHER" id="PTHR10890">
    <property type="entry name" value="CYSTEINYL-TRNA SYNTHETASE"/>
    <property type="match status" value="1"/>
</dbReference>
<dbReference type="AlphaFoldDB" id="A0A7Z9BMY2"/>
<dbReference type="GO" id="GO:0005829">
    <property type="term" value="C:cytosol"/>
    <property type="evidence" value="ECO:0007669"/>
    <property type="project" value="TreeGrafter"/>
</dbReference>
<feature type="binding site" evidence="13">
    <location>
        <position position="29"/>
    </location>
    <ligand>
        <name>Zn(2+)</name>
        <dbReference type="ChEBI" id="CHEBI:29105"/>
    </ligand>
</feature>
<dbReference type="SUPFAM" id="SSF52374">
    <property type="entry name" value="Nucleotidylyl transferase"/>
    <property type="match status" value="1"/>
</dbReference>
<comment type="caution">
    <text evidence="15">The sequence shown here is derived from an EMBL/GenBank/DDBJ whole genome shotgun (WGS) entry which is preliminary data.</text>
</comment>
<gene>
    <name evidence="13 15" type="primary">cysS</name>
    <name evidence="15" type="ORF">PL8927_170058</name>
</gene>
<dbReference type="EMBL" id="CZCU02000079">
    <property type="protein sequence ID" value="VXD12419.1"/>
    <property type="molecule type" value="Genomic_DNA"/>
</dbReference>
<feature type="binding site" evidence="13">
    <location>
        <position position="244"/>
    </location>
    <ligand>
        <name>Zn(2+)</name>
        <dbReference type="ChEBI" id="CHEBI:29105"/>
    </ligand>
</feature>
<dbReference type="Gene3D" id="1.20.120.1910">
    <property type="entry name" value="Cysteine-tRNA ligase, C-terminal anti-codon recognition domain"/>
    <property type="match status" value="1"/>
</dbReference>
<keyword evidence="7 13" id="KW-0547">Nucleotide-binding</keyword>
<keyword evidence="11 13" id="KW-0030">Aminoacyl-tRNA synthetase</keyword>
<comment type="cofactor">
    <cofactor evidence="13">
        <name>Zn(2+)</name>
        <dbReference type="ChEBI" id="CHEBI:29105"/>
    </cofactor>
    <text evidence="13">Binds 1 zinc ion per subunit.</text>
</comment>
<organism evidence="15 16">
    <name type="scientific">Planktothrix serta PCC 8927</name>
    <dbReference type="NCBI Taxonomy" id="671068"/>
    <lineage>
        <taxon>Bacteria</taxon>
        <taxon>Bacillati</taxon>
        <taxon>Cyanobacteriota</taxon>
        <taxon>Cyanophyceae</taxon>
        <taxon>Oscillatoriophycideae</taxon>
        <taxon>Oscillatoriales</taxon>
        <taxon>Microcoleaceae</taxon>
        <taxon>Planktothrix</taxon>
    </lineage>
</organism>
<keyword evidence="10 13" id="KW-0648">Protein biosynthesis</keyword>
<dbReference type="Gene3D" id="3.40.50.620">
    <property type="entry name" value="HUPs"/>
    <property type="match status" value="1"/>
</dbReference>
<feature type="binding site" evidence="13">
    <location>
        <position position="240"/>
    </location>
    <ligand>
        <name>Zn(2+)</name>
        <dbReference type="ChEBI" id="CHEBI:29105"/>
    </ligand>
</feature>
<evidence type="ECO:0000256" key="3">
    <source>
        <dbReference type="ARBA" id="ARBA00011245"/>
    </source>
</evidence>
<dbReference type="GO" id="GO:0004817">
    <property type="term" value="F:cysteine-tRNA ligase activity"/>
    <property type="evidence" value="ECO:0007669"/>
    <property type="project" value="UniProtKB-UniRule"/>
</dbReference>
<dbReference type="Pfam" id="PF09190">
    <property type="entry name" value="DALR_2"/>
    <property type="match status" value="1"/>
</dbReference>
<evidence type="ECO:0000259" key="14">
    <source>
        <dbReference type="SMART" id="SM00840"/>
    </source>
</evidence>
<evidence type="ECO:0000256" key="8">
    <source>
        <dbReference type="ARBA" id="ARBA00022833"/>
    </source>
</evidence>
<dbReference type="InterPro" id="IPR024909">
    <property type="entry name" value="Cys-tRNA/MSH_ligase"/>
</dbReference>
<keyword evidence="4 13" id="KW-0963">Cytoplasm</keyword>
<dbReference type="InterPro" id="IPR032678">
    <property type="entry name" value="tRNA-synt_1_cat_dom"/>
</dbReference>
<dbReference type="SUPFAM" id="SSF47323">
    <property type="entry name" value="Anticodon-binding domain of a subclass of class I aminoacyl-tRNA synthetases"/>
    <property type="match status" value="1"/>
</dbReference>
<dbReference type="InterPro" id="IPR014729">
    <property type="entry name" value="Rossmann-like_a/b/a_fold"/>
</dbReference>
<feature type="binding site" evidence="13">
    <location>
        <position position="275"/>
    </location>
    <ligand>
        <name>ATP</name>
        <dbReference type="ChEBI" id="CHEBI:30616"/>
    </ligand>
</feature>
<evidence type="ECO:0000256" key="7">
    <source>
        <dbReference type="ARBA" id="ARBA00022741"/>
    </source>
</evidence>
<feature type="binding site" evidence="13">
    <location>
        <position position="215"/>
    </location>
    <ligand>
        <name>Zn(2+)</name>
        <dbReference type="ChEBI" id="CHEBI:29105"/>
    </ligand>
</feature>
<keyword evidence="8 13" id="KW-0862">Zinc</keyword>
<dbReference type="GO" id="GO:0005524">
    <property type="term" value="F:ATP binding"/>
    <property type="evidence" value="ECO:0007669"/>
    <property type="project" value="UniProtKB-UniRule"/>
</dbReference>
<evidence type="ECO:0000256" key="2">
    <source>
        <dbReference type="ARBA" id="ARBA00005594"/>
    </source>
</evidence>
<evidence type="ECO:0000313" key="16">
    <source>
        <dbReference type="Proteomes" id="UP000184550"/>
    </source>
</evidence>
<evidence type="ECO:0000256" key="13">
    <source>
        <dbReference type="HAMAP-Rule" id="MF_00041"/>
    </source>
</evidence>
<feature type="short sequence motif" description="'HIGH' region" evidence="13">
    <location>
        <begin position="31"/>
        <end position="41"/>
    </location>
</feature>
<dbReference type="Pfam" id="PF01406">
    <property type="entry name" value="tRNA-synt_1e"/>
    <property type="match status" value="1"/>
</dbReference>
<evidence type="ECO:0000256" key="1">
    <source>
        <dbReference type="ARBA" id="ARBA00004496"/>
    </source>
</evidence>
<evidence type="ECO:0000256" key="6">
    <source>
        <dbReference type="ARBA" id="ARBA00022723"/>
    </source>
</evidence>
<feature type="short sequence motif" description="'KMSKS' region" evidence="13">
    <location>
        <begin position="272"/>
        <end position="276"/>
    </location>
</feature>
<keyword evidence="6 13" id="KW-0479">Metal-binding</keyword>
<dbReference type="PRINTS" id="PR00983">
    <property type="entry name" value="TRNASYNTHCYS"/>
</dbReference>
<evidence type="ECO:0000256" key="10">
    <source>
        <dbReference type="ARBA" id="ARBA00022917"/>
    </source>
</evidence>
<comment type="subcellular location">
    <subcellularLocation>
        <location evidence="1 13">Cytoplasm</location>
    </subcellularLocation>
</comment>